<dbReference type="InterPro" id="IPR024775">
    <property type="entry name" value="DinB-like"/>
</dbReference>
<evidence type="ECO:0000313" key="2">
    <source>
        <dbReference type="EMBL" id="RST59519.1"/>
    </source>
</evidence>
<evidence type="ECO:0000259" key="1">
    <source>
        <dbReference type="Pfam" id="PF12867"/>
    </source>
</evidence>
<name>A0A429X7Z4_SIMTE</name>
<dbReference type="AlphaFoldDB" id="A0A429X7Z4"/>
<accession>A0A429X7Z4</accession>
<reference evidence="2 3" key="1">
    <citation type="submission" date="2018-12" db="EMBL/GenBank/DDBJ databases">
        <authorList>
            <person name="Sun L."/>
            <person name="Chen Z."/>
        </authorList>
    </citation>
    <scope>NUCLEOTIDE SEQUENCE [LARGE SCALE GENOMIC DNA]</scope>
    <source>
        <strain evidence="2 3">LMG 29736</strain>
    </source>
</reference>
<feature type="domain" description="DinB-like" evidence="1">
    <location>
        <begin position="11"/>
        <end position="145"/>
    </location>
</feature>
<dbReference type="EMBL" id="QYTW02000010">
    <property type="protein sequence ID" value="RST59519.1"/>
    <property type="molecule type" value="Genomic_DNA"/>
</dbReference>
<dbReference type="OrthoDB" id="4295522at2"/>
<gene>
    <name evidence="2" type="ORF">D5F11_011880</name>
</gene>
<dbReference type="Pfam" id="PF12867">
    <property type="entry name" value="DinB_2"/>
    <property type="match status" value="1"/>
</dbReference>
<dbReference type="Gene3D" id="1.20.120.450">
    <property type="entry name" value="dinb family like domain"/>
    <property type="match status" value="1"/>
</dbReference>
<sequence length="162" mass="19223">MKQRHEVLFEQLETYRRLVLSVLEDVSEEKAEVIPKGFNNNIRWNLGHLYLDQYLWIQAVTKERTVVPNEFNQWFGFGTSPKDFTNRTPSFAELKNLLEKQHHDIKNEYGHRLEEEFSPTEMGMHTIEQVLIRTIFHEGMHLQTILDIKKVMAENTEAKPAR</sequence>
<comment type="caution">
    <text evidence="2">The sequence shown here is derived from an EMBL/GenBank/DDBJ whole genome shotgun (WGS) entry which is preliminary data.</text>
</comment>
<evidence type="ECO:0000313" key="3">
    <source>
        <dbReference type="Proteomes" id="UP000287296"/>
    </source>
</evidence>
<proteinExistence type="predicted"/>
<dbReference type="SUPFAM" id="SSF109854">
    <property type="entry name" value="DinB/YfiT-like putative metalloenzymes"/>
    <property type="match status" value="1"/>
</dbReference>
<protein>
    <submittedName>
        <fullName evidence="2">DinB family protein</fullName>
    </submittedName>
</protein>
<dbReference type="InterPro" id="IPR034660">
    <property type="entry name" value="DinB/YfiT-like"/>
</dbReference>
<dbReference type="Proteomes" id="UP000287296">
    <property type="component" value="Unassembled WGS sequence"/>
</dbReference>
<dbReference type="RefSeq" id="WP_120115567.1">
    <property type="nucleotide sequence ID" value="NZ_QYTW02000010.1"/>
</dbReference>
<organism evidence="2 3">
    <name type="scientific">Siminovitchia terrae</name>
    <name type="common">Bacillus terrae</name>
    <dbReference type="NCBI Taxonomy" id="1914933"/>
    <lineage>
        <taxon>Bacteria</taxon>
        <taxon>Bacillati</taxon>
        <taxon>Bacillota</taxon>
        <taxon>Bacilli</taxon>
        <taxon>Bacillales</taxon>
        <taxon>Bacillaceae</taxon>
        <taxon>Siminovitchia</taxon>
    </lineage>
</organism>